<evidence type="ECO:0000313" key="2">
    <source>
        <dbReference type="EMBL" id="OQV11850.1"/>
    </source>
</evidence>
<reference evidence="3" key="1">
    <citation type="submission" date="2017-01" db="EMBL/GenBank/DDBJ databases">
        <title>Comparative genomics of anhydrobiosis in the tardigrade Hypsibius dujardini.</title>
        <authorList>
            <person name="Yoshida Y."/>
            <person name="Koutsovoulos G."/>
            <person name="Laetsch D."/>
            <person name="Stevens L."/>
            <person name="Kumar S."/>
            <person name="Horikawa D."/>
            <person name="Ishino K."/>
            <person name="Komine S."/>
            <person name="Tomita M."/>
            <person name="Blaxter M."/>
            <person name="Arakawa K."/>
        </authorList>
    </citation>
    <scope>NUCLEOTIDE SEQUENCE [LARGE SCALE GENOMIC DNA]</scope>
    <source>
        <strain evidence="3">Z151</strain>
    </source>
</reference>
<gene>
    <name evidence="2" type="ORF">BV898_13902</name>
</gene>
<dbReference type="Proteomes" id="UP000192578">
    <property type="component" value="Unassembled WGS sequence"/>
</dbReference>
<feature type="transmembrane region" description="Helical" evidence="1">
    <location>
        <begin position="39"/>
        <end position="58"/>
    </location>
</feature>
<sequence>MDVDVVSPQSLLCALAGYASMPTAKILQKPSRKARALHLLQLSISAIFLLAGTAVTFWTVSDVLWRITNSSKFSTPSFITVIINVWPCAYPLRGAVVLAVFAVNRSSWRSLHTSIHELLLIFPPKSTRKLRSLSWAMLFLTALLHTVFTTFSWLESELVLLERDNSTLFHYCYFHTCLSLEEMLSFWVGLTDVSFILSQQVIVCGIVYVLCLLTVLQSVTRNLQGELTNWLKGTNVEPRSKDDDLSRRVKHWMCVYMDGQTCLHQLNGFFGWIFLAAVGLDFAMALGSGADLLISKSASRAAAPARDAWTACLFLTYTTVLYLPCVLLLEERNKLIILLRHLLWGIKRRTITLAEVAAEHKNSEVLSTFCHAEKEPDIRQGHQLNGCTAVAELQNFSLLVQQNDFSVEVGGLFVFSRSYLFTVRPNSLGKFKQSA</sequence>
<evidence type="ECO:0008006" key="4">
    <source>
        <dbReference type="Google" id="ProtNLM"/>
    </source>
</evidence>
<dbReference type="AlphaFoldDB" id="A0A1W0W9K4"/>
<accession>A0A1W0W9K4</accession>
<keyword evidence="3" id="KW-1185">Reference proteome</keyword>
<keyword evidence="1" id="KW-0472">Membrane</keyword>
<feature type="transmembrane region" description="Helical" evidence="1">
    <location>
        <begin position="6"/>
        <end position="27"/>
    </location>
</feature>
<feature type="transmembrane region" description="Helical" evidence="1">
    <location>
        <begin position="78"/>
        <end position="103"/>
    </location>
</feature>
<protein>
    <recommendedName>
        <fullName evidence="4">Gustatory receptor</fullName>
    </recommendedName>
</protein>
<feature type="transmembrane region" description="Helical" evidence="1">
    <location>
        <begin position="269"/>
        <end position="288"/>
    </location>
</feature>
<evidence type="ECO:0000256" key="1">
    <source>
        <dbReference type="SAM" id="Phobius"/>
    </source>
</evidence>
<organism evidence="2 3">
    <name type="scientific">Hypsibius exemplaris</name>
    <name type="common">Freshwater tardigrade</name>
    <dbReference type="NCBI Taxonomy" id="2072580"/>
    <lineage>
        <taxon>Eukaryota</taxon>
        <taxon>Metazoa</taxon>
        <taxon>Ecdysozoa</taxon>
        <taxon>Tardigrada</taxon>
        <taxon>Eutardigrada</taxon>
        <taxon>Parachela</taxon>
        <taxon>Hypsibioidea</taxon>
        <taxon>Hypsibiidae</taxon>
        <taxon>Hypsibius</taxon>
    </lineage>
</organism>
<comment type="caution">
    <text evidence="2">The sequence shown here is derived from an EMBL/GenBank/DDBJ whole genome shotgun (WGS) entry which is preliminary data.</text>
</comment>
<dbReference type="EMBL" id="MTYJ01000160">
    <property type="protein sequence ID" value="OQV11850.1"/>
    <property type="molecule type" value="Genomic_DNA"/>
</dbReference>
<keyword evidence="1" id="KW-1133">Transmembrane helix</keyword>
<proteinExistence type="predicted"/>
<evidence type="ECO:0000313" key="3">
    <source>
        <dbReference type="Proteomes" id="UP000192578"/>
    </source>
</evidence>
<feature type="transmembrane region" description="Helical" evidence="1">
    <location>
        <begin position="193"/>
        <end position="216"/>
    </location>
</feature>
<name>A0A1W0W9K4_HYPEX</name>
<feature type="transmembrane region" description="Helical" evidence="1">
    <location>
        <begin position="133"/>
        <end position="154"/>
    </location>
</feature>
<feature type="transmembrane region" description="Helical" evidence="1">
    <location>
        <begin position="308"/>
        <end position="329"/>
    </location>
</feature>
<keyword evidence="1" id="KW-0812">Transmembrane</keyword>